<gene>
    <name evidence="2" type="ORF">SAMN04489720_2578</name>
</gene>
<evidence type="ECO:0000259" key="1">
    <source>
        <dbReference type="Pfam" id="PF12728"/>
    </source>
</evidence>
<evidence type="ECO:0000313" key="3">
    <source>
        <dbReference type="Proteomes" id="UP000198822"/>
    </source>
</evidence>
<proteinExistence type="predicted"/>
<evidence type="ECO:0000313" key="2">
    <source>
        <dbReference type="EMBL" id="SDH84487.1"/>
    </source>
</evidence>
<dbReference type="Pfam" id="PF12728">
    <property type="entry name" value="HTH_17"/>
    <property type="match status" value="1"/>
</dbReference>
<accession>A0A1G8FQX8</accession>
<name>A0A1G8FQX8_9MICO</name>
<keyword evidence="3" id="KW-1185">Reference proteome</keyword>
<dbReference type="STRING" id="399736.SAMN04489720_2578"/>
<feature type="domain" description="Helix-turn-helix" evidence="1">
    <location>
        <begin position="15"/>
        <end position="64"/>
    </location>
</feature>
<protein>
    <submittedName>
        <fullName evidence="2">DNA binding domain-containing protein, excisionase family</fullName>
    </submittedName>
</protein>
<dbReference type="InterPro" id="IPR041657">
    <property type="entry name" value="HTH_17"/>
</dbReference>
<reference evidence="3" key="1">
    <citation type="submission" date="2016-10" db="EMBL/GenBank/DDBJ databases">
        <authorList>
            <person name="Varghese N."/>
            <person name="Submissions S."/>
        </authorList>
    </citation>
    <scope>NUCLEOTIDE SEQUENCE [LARGE SCALE GENOMIC DNA]</scope>
    <source>
        <strain evidence="3">DSM 22002</strain>
    </source>
</reference>
<dbReference type="EMBL" id="LT629695">
    <property type="protein sequence ID" value="SDH84487.1"/>
    <property type="molecule type" value="Genomic_DNA"/>
</dbReference>
<sequence length="92" mass="10287">MATESIMDPVNERRFLSAADAAEVLGVEPREVVDLVDSGSLPGIRVAGGWRIELSVLQSWIDEQYEAQRRGALWQESQTASIADLFGHFKRR</sequence>
<dbReference type="RefSeq" id="WP_231945048.1">
    <property type="nucleotide sequence ID" value="NZ_LT629695.1"/>
</dbReference>
<organism evidence="2 3">
    <name type="scientific">Agrococcus jejuensis</name>
    <dbReference type="NCBI Taxonomy" id="399736"/>
    <lineage>
        <taxon>Bacteria</taxon>
        <taxon>Bacillati</taxon>
        <taxon>Actinomycetota</taxon>
        <taxon>Actinomycetes</taxon>
        <taxon>Micrococcales</taxon>
        <taxon>Microbacteriaceae</taxon>
        <taxon>Agrococcus</taxon>
    </lineage>
</organism>
<dbReference type="Proteomes" id="UP000198822">
    <property type="component" value="Chromosome I"/>
</dbReference>
<dbReference type="AlphaFoldDB" id="A0A1G8FQX8"/>